<reference evidence="6" key="1">
    <citation type="journal article" date="2021" name="PeerJ">
        <title>Extensive microbial diversity within the chicken gut microbiome revealed by metagenomics and culture.</title>
        <authorList>
            <person name="Gilroy R."/>
            <person name="Ravi A."/>
            <person name="Getino M."/>
            <person name="Pursley I."/>
            <person name="Horton D.L."/>
            <person name="Alikhan N.F."/>
            <person name="Baker D."/>
            <person name="Gharbi K."/>
            <person name="Hall N."/>
            <person name="Watson M."/>
            <person name="Adriaenssens E.M."/>
            <person name="Foster-Nyarko E."/>
            <person name="Jarju S."/>
            <person name="Secka A."/>
            <person name="Antonio M."/>
            <person name="Oren A."/>
            <person name="Chaudhuri R.R."/>
            <person name="La Ragione R."/>
            <person name="Hildebrand F."/>
            <person name="Pallen M.J."/>
        </authorList>
    </citation>
    <scope>NUCLEOTIDE SEQUENCE</scope>
    <source>
        <strain evidence="6">CHK195-6426</strain>
    </source>
</reference>
<dbReference type="GO" id="GO:0030272">
    <property type="term" value="F:5-formyltetrahydrofolate cyclo-ligase activity"/>
    <property type="evidence" value="ECO:0007669"/>
    <property type="project" value="UniProtKB-EC"/>
</dbReference>
<dbReference type="PIRSF" id="PIRSF006806">
    <property type="entry name" value="FTHF_cligase"/>
    <property type="match status" value="1"/>
</dbReference>
<keyword evidence="5" id="KW-0479">Metal-binding</keyword>
<comment type="catalytic activity">
    <reaction evidence="5">
        <text>(6S)-5-formyl-5,6,7,8-tetrahydrofolate + ATP = (6R)-5,10-methenyltetrahydrofolate + ADP + phosphate</text>
        <dbReference type="Rhea" id="RHEA:10488"/>
        <dbReference type="ChEBI" id="CHEBI:30616"/>
        <dbReference type="ChEBI" id="CHEBI:43474"/>
        <dbReference type="ChEBI" id="CHEBI:57455"/>
        <dbReference type="ChEBI" id="CHEBI:57457"/>
        <dbReference type="ChEBI" id="CHEBI:456216"/>
        <dbReference type="EC" id="6.3.3.2"/>
    </reaction>
</comment>
<dbReference type="SUPFAM" id="SSF100950">
    <property type="entry name" value="NagB/RpiA/CoA transferase-like"/>
    <property type="match status" value="1"/>
</dbReference>
<evidence type="ECO:0000256" key="5">
    <source>
        <dbReference type="RuleBase" id="RU361279"/>
    </source>
</evidence>
<dbReference type="InterPro" id="IPR037171">
    <property type="entry name" value="NagB/RpiA_transferase-like"/>
</dbReference>
<reference evidence="6" key="2">
    <citation type="submission" date="2021-04" db="EMBL/GenBank/DDBJ databases">
        <authorList>
            <person name="Gilroy R."/>
        </authorList>
    </citation>
    <scope>NUCLEOTIDE SEQUENCE</scope>
    <source>
        <strain evidence="6">CHK195-6426</strain>
    </source>
</reference>
<evidence type="ECO:0000256" key="2">
    <source>
        <dbReference type="ARBA" id="ARBA00022741"/>
    </source>
</evidence>
<dbReference type="GO" id="GO:0005524">
    <property type="term" value="F:ATP binding"/>
    <property type="evidence" value="ECO:0007669"/>
    <property type="project" value="UniProtKB-KW"/>
</dbReference>
<evidence type="ECO:0000313" key="6">
    <source>
        <dbReference type="EMBL" id="HIW82398.1"/>
    </source>
</evidence>
<dbReference type="PANTHER" id="PTHR23407:SF1">
    <property type="entry name" value="5-FORMYLTETRAHYDROFOLATE CYCLO-LIGASE"/>
    <property type="match status" value="1"/>
</dbReference>
<dbReference type="Pfam" id="PF01812">
    <property type="entry name" value="5-FTHF_cyc-lig"/>
    <property type="match status" value="1"/>
</dbReference>
<comment type="caution">
    <text evidence="6">The sequence shown here is derived from an EMBL/GenBank/DDBJ whole genome shotgun (WGS) entry which is preliminary data.</text>
</comment>
<evidence type="ECO:0000256" key="3">
    <source>
        <dbReference type="ARBA" id="ARBA00022840"/>
    </source>
</evidence>
<dbReference type="PANTHER" id="PTHR23407">
    <property type="entry name" value="ATPASE INHIBITOR/5-FORMYLTETRAHYDROFOLATE CYCLO-LIGASE"/>
    <property type="match status" value="1"/>
</dbReference>
<dbReference type="EMBL" id="DXGH01000071">
    <property type="protein sequence ID" value="HIW82398.1"/>
    <property type="molecule type" value="Genomic_DNA"/>
</dbReference>
<dbReference type="GO" id="GO:0035999">
    <property type="term" value="P:tetrahydrofolate interconversion"/>
    <property type="evidence" value="ECO:0007669"/>
    <property type="project" value="TreeGrafter"/>
</dbReference>
<evidence type="ECO:0000256" key="4">
    <source>
        <dbReference type="PIRSR" id="PIRSR006806-1"/>
    </source>
</evidence>
<dbReference type="InterPro" id="IPR024185">
    <property type="entry name" value="FTHF_cligase-like_sf"/>
</dbReference>
<protein>
    <recommendedName>
        <fullName evidence="5">5-formyltetrahydrofolate cyclo-ligase</fullName>
        <ecNumber evidence="5">6.3.3.2</ecNumber>
    </recommendedName>
</protein>
<name>A0A9D1R6G3_9FIRM</name>
<gene>
    <name evidence="6" type="ORF">H9742_12920</name>
</gene>
<dbReference type="AlphaFoldDB" id="A0A9D1R6G3"/>
<evidence type="ECO:0000313" key="7">
    <source>
        <dbReference type="Proteomes" id="UP000824265"/>
    </source>
</evidence>
<dbReference type="NCBIfam" id="TIGR02727">
    <property type="entry name" value="MTHFS_bact"/>
    <property type="match status" value="1"/>
</dbReference>
<dbReference type="GO" id="GO:0009396">
    <property type="term" value="P:folic acid-containing compound biosynthetic process"/>
    <property type="evidence" value="ECO:0007669"/>
    <property type="project" value="TreeGrafter"/>
</dbReference>
<accession>A0A9D1R6G3</accession>
<keyword evidence="2 4" id="KW-0547">Nucleotide-binding</keyword>
<dbReference type="EC" id="6.3.3.2" evidence="5"/>
<evidence type="ECO:0000256" key="1">
    <source>
        <dbReference type="ARBA" id="ARBA00010638"/>
    </source>
</evidence>
<comment type="cofactor">
    <cofactor evidence="5">
        <name>Mg(2+)</name>
        <dbReference type="ChEBI" id="CHEBI:18420"/>
    </cofactor>
</comment>
<dbReference type="Gene3D" id="3.40.50.10420">
    <property type="entry name" value="NagB/RpiA/CoA transferase-like"/>
    <property type="match status" value="1"/>
</dbReference>
<keyword evidence="5" id="KW-0460">Magnesium</keyword>
<dbReference type="RefSeq" id="WP_318705293.1">
    <property type="nucleotide sequence ID" value="NZ_CALWMU010000032.1"/>
</dbReference>
<keyword evidence="6" id="KW-0436">Ligase</keyword>
<dbReference type="Proteomes" id="UP000824265">
    <property type="component" value="Unassembled WGS sequence"/>
</dbReference>
<feature type="binding site" evidence="4">
    <location>
        <begin position="135"/>
        <end position="143"/>
    </location>
    <ligand>
        <name>ATP</name>
        <dbReference type="ChEBI" id="CHEBI:30616"/>
    </ligand>
</feature>
<keyword evidence="3 4" id="KW-0067">ATP-binding</keyword>
<comment type="similarity">
    <text evidence="1 5">Belongs to the 5-formyltetrahydrofolate cyclo-ligase family.</text>
</comment>
<sequence length="185" mass="21208">METKKEIRKRALAERARLKKEERERACVLVTERILGHQWFYGAESILGFAGFGSEIDTSELLKEALRTGKRLYLPRVEGEIMNFYRVRSLGDLISGYKGILEPLPGTEAYEYSHENAQRTLMLMPGAAFDGMRGRLGYGKGFYDKYLADKPALQLRTIAIGFRCQMVEEIPMEERDIRPCQVICC</sequence>
<feature type="binding site" evidence="4">
    <location>
        <position position="55"/>
    </location>
    <ligand>
        <name>substrate</name>
    </ligand>
</feature>
<dbReference type="GO" id="GO:0046872">
    <property type="term" value="F:metal ion binding"/>
    <property type="evidence" value="ECO:0007669"/>
    <property type="project" value="UniProtKB-KW"/>
</dbReference>
<organism evidence="6 7">
    <name type="scientific">Candidatus Acetatifactor stercoripullorum</name>
    <dbReference type="NCBI Taxonomy" id="2838414"/>
    <lineage>
        <taxon>Bacteria</taxon>
        <taxon>Bacillati</taxon>
        <taxon>Bacillota</taxon>
        <taxon>Clostridia</taxon>
        <taxon>Lachnospirales</taxon>
        <taxon>Lachnospiraceae</taxon>
        <taxon>Acetatifactor</taxon>
    </lineage>
</organism>
<proteinExistence type="inferred from homology"/>
<dbReference type="InterPro" id="IPR002698">
    <property type="entry name" value="FTHF_cligase"/>
</dbReference>
<feature type="binding site" evidence="4">
    <location>
        <begin position="4"/>
        <end position="8"/>
    </location>
    <ligand>
        <name>ATP</name>
        <dbReference type="ChEBI" id="CHEBI:30616"/>
    </ligand>
</feature>